<evidence type="ECO:0000256" key="12">
    <source>
        <dbReference type="ARBA" id="ARBA00031314"/>
    </source>
</evidence>
<keyword evidence="6" id="KW-0028">Amino-acid biosynthesis</keyword>
<dbReference type="InterPro" id="IPR013215">
    <property type="entry name" value="Cbl-indep_Met_Synth_N"/>
</dbReference>
<evidence type="ECO:0000256" key="14">
    <source>
        <dbReference type="PIRSR" id="PIRSR000382-2"/>
    </source>
</evidence>
<feature type="binding site" evidence="13">
    <location>
        <begin position="443"/>
        <end position="445"/>
    </location>
    <ligand>
        <name>L-methionine</name>
        <dbReference type="ChEBI" id="CHEBI:57844"/>
    </ligand>
</feature>
<dbReference type="CDD" id="cd03311">
    <property type="entry name" value="CIMS_C_terminal_like"/>
    <property type="match status" value="1"/>
</dbReference>
<evidence type="ECO:0000256" key="2">
    <source>
        <dbReference type="ARBA" id="ARBA00004681"/>
    </source>
</evidence>
<dbReference type="Pfam" id="PF01717">
    <property type="entry name" value="Meth_synt_2"/>
    <property type="match status" value="1"/>
</dbReference>
<dbReference type="EC" id="2.1.1.14" evidence="4"/>
<keyword evidence="5 18" id="KW-0489">Methyltransferase</keyword>
<feature type="binding site" evidence="13">
    <location>
        <position position="611"/>
    </location>
    <ligand>
        <name>L-homocysteine</name>
        <dbReference type="ChEBI" id="CHEBI:58199"/>
    </ligand>
</feature>
<dbReference type="EMBL" id="PJQD01000004">
    <property type="protein sequence ID" value="POY76530.1"/>
    <property type="molecule type" value="Genomic_DNA"/>
</dbReference>
<evidence type="ECO:0000313" key="19">
    <source>
        <dbReference type="Proteomes" id="UP000237144"/>
    </source>
</evidence>
<dbReference type="UniPathway" id="UPA00051">
    <property type="reaction ID" value="UER00082"/>
</dbReference>
<evidence type="ECO:0000256" key="5">
    <source>
        <dbReference type="ARBA" id="ARBA00022603"/>
    </source>
</evidence>
<protein>
    <recommendedName>
        <fullName evidence="4">5-methyltetrahydropteroyltriglutamate--homocysteine S-methyltransferase</fullName>
        <ecNumber evidence="4">2.1.1.14</ecNumber>
    </recommendedName>
    <alternativeName>
        <fullName evidence="12">Cobalamin-independent methionine synthase</fullName>
    </alternativeName>
    <alternativeName>
        <fullName evidence="11">Methionine synthase, vitamin-B12 independent isozyme</fullName>
    </alternativeName>
</protein>
<gene>
    <name evidence="18" type="ORF">BMF94_0371</name>
</gene>
<comment type="pathway">
    <text evidence="2">Amino-acid biosynthesis; L-methionine biosynthesis via de novo pathway; L-methionine from L-homocysteine (MetE route): step 1/1.</text>
</comment>
<dbReference type="HAMAP" id="MF_00172">
    <property type="entry name" value="Meth_synth"/>
    <property type="match status" value="1"/>
</dbReference>
<dbReference type="NCBIfam" id="TIGR01371">
    <property type="entry name" value="met_syn_B12ind"/>
    <property type="match status" value="1"/>
</dbReference>
<evidence type="ECO:0000256" key="8">
    <source>
        <dbReference type="ARBA" id="ARBA00022723"/>
    </source>
</evidence>
<evidence type="ECO:0000259" key="16">
    <source>
        <dbReference type="Pfam" id="PF01717"/>
    </source>
</evidence>
<dbReference type="InterPro" id="IPR006276">
    <property type="entry name" value="Cobalamin-indep_Met_synthase"/>
</dbReference>
<dbReference type="GO" id="GO:0009086">
    <property type="term" value="P:methionine biosynthetic process"/>
    <property type="evidence" value="ECO:0007669"/>
    <property type="project" value="UniProtKB-KW"/>
</dbReference>
<dbReference type="SUPFAM" id="SSF51726">
    <property type="entry name" value="UROD/MetE-like"/>
    <property type="match status" value="2"/>
</dbReference>
<organism evidence="18 19">
    <name type="scientific">Rhodotorula taiwanensis</name>
    <dbReference type="NCBI Taxonomy" id="741276"/>
    <lineage>
        <taxon>Eukaryota</taxon>
        <taxon>Fungi</taxon>
        <taxon>Dikarya</taxon>
        <taxon>Basidiomycota</taxon>
        <taxon>Pucciniomycotina</taxon>
        <taxon>Microbotryomycetes</taxon>
        <taxon>Sporidiobolales</taxon>
        <taxon>Sporidiobolaceae</taxon>
        <taxon>Rhodotorula</taxon>
    </lineage>
</organism>
<dbReference type="PIRSF" id="PIRSF000382">
    <property type="entry name" value="MeTrfase_B12_ind"/>
    <property type="match status" value="1"/>
</dbReference>
<feature type="binding site" evidence="13">
    <location>
        <position position="121"/>
    </location>
    <ligand>
        <name>5-methyltetrahydropteroyltri-L-glutamate</name>
        <dbReference type="ChEBI" id="CHEBI:58207"/>
    </ligand>
</feature>
<feature type="binding site" evidence="14">
    <location>
        <position position="677"/>
    </location>
    <ligand>
        <name>Zn(2+)</name>
        <dbReference type="ChEBI" id="CHEBI:29105"/>
        <label>1</label>
        <note>catalytic</note>
    </ligand>
</feature>
<evidence type="ECO:0000256" key="15">
    <source>
        <dbReference type="PIRSR" id="PIRSR000382-3"/>
    </source>
</evidence>
<evidence type="ECO:0000313" key="18">
    <source>
        <dbReference type="EMBL" id="POY76530.1"/>
    </source>
</evidence>
<evidence type="ECO:0000256" key="11">
    <source>
        <dbReference type="ARBA" id="ARBA00030765"/>
    </source>
</evidence>
<sequence>MAIASAALGFPRIGAKREVKKASEAYWAGKISAEELQKVAKEQRLQRWQTLQQQGVEIIPSGDFTLYDHVLDFNYTFNIIPKRFAEAKLSALDRYFAMGRGHQKDGVDLEAQEMQKWFDSNYHYIKSEVSSSTEFRLNDTKPVDEFLEAKEAGIQTRPVLVGPITALLLGKAGRDEADRASFEPLSLLGKLVPVYGELLKKLQEAGATEVQIDEPSLVMDVTANLAKEYQSTFEALAQAAPGLKITLATYFGRLDKNVEYVAKLPVSALHVDLDRAPDQLDQVLAAVKPTQLKLSLGLVSGRNIWKNDFAASIAIAKKAVEALGEDRVVVASSSSLLHTPVTLANESRLSADVKDWFSFATEKAAEVATIAKALSGADVQAALDANKKSIDARRAFEKDSDASVRDRLNKVEPAMYDRKSAFPTRKAAQDKVYDLPTFPTTTIGSFPQTKEIRLARSKNTKGELSTEEYEKFLENEIKSAVDFQEAIDIDILVHGEPERNDMSQYFGEQLQGFVFTENAWVQSYGSRYVRPPIIVSDVSRPHPMTVRWSSYAQSLTKRPMKGMLTGPVTILNWSFPRADVSKEVQCKQLALALRDEVCDLANAGIFAIQVDEPAIREGLPLRQVDWDAYLTWAVDSFKLATAGVEDKTQIHSHFCYSDFGLIFEHIKRLDADVISVEASKSDLKLLEVFHKHGYENLIGPGLYDIHSPRVPSVQEMKDRLAAFMKALPSQKYIFVNPDCGLKTRGWAETKAALENLVEVAKWARQQYQ</sequence>
<keyword evidence="8 14" id="KW-0479">Metal-binding</keyword>
<feature type="binding site" evidence="13">
    <location>
        <begin position="443"/>
        <end position="445"/>
    </location>
    <ligand>
        <name>L-homocysteine</name>
        <dbReference type="ChEBI" id="CHEBI:58199"/>
    </ligand>
</feature>
<keyword evidence="9 14" id="KW-0862">Zinc</keyword>
<feature type="binding site" evidence="14">
    <location>
        <position position="655"/>
    </location>
    <ligand>
        <name>Zn(2+)</name>
        <dbReference type="ChEBI" id="CHEBI:29105"/>
        <label>1</label>
        <note>catalytic</note>
    </ligand>
</feature>
<dbReference type="OrthoDB" id="1053771at2759"/>
<dbReference type="AlphaFoldDB" id="A0A2S5BIE0"/>
<dbReference type="NCBIfam" id="NF003556">
    <property type="entry name" value="PRK05222.1"/>
    <property type="match status" value="1"/>
</dbReference>
<dbReference type="Proteomes" id="UP000237144">
    <property type="component" value="Unassembled WGS sequence"/>
</dbReference>
<comment type="caution">
    <text evidence="18">The sequence shown here is derived from an EMBL/GenBank/DDBJ whole genome shotgun (WGS) entry which is preliminary data.</text>
</comment>
<feature type="domain" description="Cobalamin-independent methionine synthase MetE C-terminal/archaeal" evidence="16">
    <location>
        <begin position="438"/>
        <end position="761"/>
    </location>
</feature>
<dbReference type="PANTHER" id="PTHR30519">
    <property type="entry name" value="5-METHYLTETRAHYDROPTEROYLTRIGLUTAMATE--HOMOCYSTEINE METHYLTRANSFERASE"/>
    <property type="match status" value="1"/>
</dbReference>
<name>A0A2S5BIE0_9BASI</name>
<dbReference type="CDD" id="cd03312">
    <property type="entry name" value="CIMS_N_terminal_like"/>
    <property type="match status" value="1"/>
</dbReference>
<dbReference type="FunFam" id="3.20.20.210:FF:000003">
    <property type="entry name" value="5-methyltetrahydropteroyltriglutamate--homocysteine methyltransferase"/>
    <property type="match status" value="1"/>
</dbReference>
<feature type="active site" description="Proton donor" evidence="15">
    <location>
        <position position="706"/>
    </location>
</feature>
<dbReference type="Pfam" id="PF08267">
    <property type="entry name" value="Meth_synt_1"/>
    <property type="match status" value="1"/>
</dbReference>
<comment type="cofactor">
    <cofactor evidence="14">
        <name>Zn(2+)</name>
        <dbReference type="ChEBI" id="CHEBI:29105"/>
    </cofactor>
    <text evidence="14">Binds 2 Zn(2+) ions per subunit.</text>
</comment>
<keyword evidence="10" id="KW-0486">Methionine biosynthesis</keyword>
<reference evidence="18 19" key="1">
    <citation type="journal article" date="2018" name="Front. Microbiol.">
        <title>Prospects for Fungal Bioremediation of Acidic Radioactive Waste Sites: Characterization and Genome Sequence of Rhodotorula taiwanensis MD1149.</title>
        <authorList>
            <person name="Tkavc R."/>
            <person name="Matrosova V.Y."/>
            <person name="Grichenko O.E."/>
            <person name="Gostincar C."/>
            <person name="Volpe R.P."/>
            <person name="Klimenkova P."/>
            <person name="Gaidamakova E.K."/>
            <person name="Zhou C.E."/>
            <person name="Stewart B.J."/>
            <person name="Lyman M.G."/>
            <person name="Malfatti S.A."/>
            <person name="Rubinfeld B."/>
            <person name="Courtot M."/>
            <person name="Singh J."/>
            <person name="Dalgard C.L."/>
            <person name="Hamilton T."/>
            <person name="Frey K.G."/>
            <person name="Gunde-Cimerman N."/>
            <person name="Dugan L."/>
            <person name="Daly M.J."/>
        </authorList>
    </citation>
    <scope>NUCLEOTIDE SEQUENCE [LARGE SCALE GENOMIC DNA]</scope>
    <source>
        <strain evidence="18 19">MD1149</strain>
    </source>
</reference>
<evidence type="ECO:0000259" key="17">
    <source>
        <dbReference type="Pfam" id="PF08267"/>
    </source>
</evidence>
<feature type="binding site" evidence="14">
    <location>
        <position position="653"/>
    </location>
    <ligand>
        <name>Zn(2+)</name>
        <dbReference type="ChEBI" id="CHEBI:29105"/>
        <label>1</label>
        <note>catalytic</note>
    </ligand>
</feature>
<keyword evidence="19" id="KW-1185">Reference proteome</keyword>
<accession>A0A2S5BIE0</accession>
<evidence type="ECO:0000256" key="10">
    <source>
        <dbReference type="ARBA" id="ARBA00023167"/>
    </source>
</evidence>
<dbReference type="GO" id="GO:0008270">
    <property type="term" value="F:zinc ion binding"/>
    <property type="evidence" value="ECO:0007669"/>
    <property type="project" value="InterPro"/>
</dbReference>
<feature type="binding site" evidence="13">
    <location>
        <position position="20"/>
    </location>
    <ligand>
        <name>5-methyltetrahydropteroyltri-L-glutamate</name>
        <dbReference type="ChEBI" id="CHEBI:58207"/>
    </ligand>
</feature>
<evidence type="ECO:0000256" key="9">
    <source>
        <dbReference type="ARBA" id="ARBA00022833"/>
    </source>
</evidence>
<evidence type="ECO:0000256" key="4">
    <source>
        <dbReference type="ARBA" id="ARBA00012034"/>
    </source>
</evidence>
<comment type="function">
    <text evidence="1">Catalyzes the transfer of a methyl group from 5-methyltetrahydrofolate to homocysteine resulting in methionine formation.</text>
</comment>
<feature type="binding site" evidence="13">
    <location>
        <position position="573"/>
    </location>
    <ligand>
        <name>5-methyltetrahydropteroyltri-L-glutamate</name>
        <dbReference type="ChEBI" id="CHEBI:58207"/>
    </ligand>
</feature>
<evidence type="ECO:0000256" key="13">
    <source>
        <dbReference type="PIRSR" id="PIRSR000382-1"/>
    </source>
</evidence>
<comment type="similarity">
    <text evidence="3">Belongs to the vitamin-B12 independent methionine synthase family.</text>
</comment>
<dbReference type="GO" id="GO:0032259">
    <property type="term" value="P:methylation"/>
    <property type="evidence" value="ECO:0007669"/>
    <property type="project" value="UniProtKB-KW"/>
</dbReference>
<dbReference type="STRING" id="741276.A0A2S5BIE0"/>
<feature type="binding site" evidence="13">
    <location>
        <position position="496"/>
    </location>
    <ligand>
        <name>L-methionine</name>
        <dbReference type="ChEBI" id="CHEBI:57844"/>
    </ligand>
</feature>
<keyword evidence="7 18" id="KW-0808">Transferase</keyword>
<feature type="binding site" evidence="13">
    <location>
        <position position="611"/>
    </location>
    <ligand>
        <name>L-methionine</name>
        <dbReference type="ChEBI" id="CHEBI:57844"/>
    </ligand>
</feature>
<proteinExistence type="inferred from homology"/>
<evidence type="ECO:0000256" key="7">
    <source>
        <dbReference type="ARBA" id="ARBA00022679"/>
    </source>
</evidence>
<dbReference type="Gene3D" id="3.20.20.210">
    <property type="match status" value="2"/>
</dbReference>
<dbReference type="InterPro" id="IPR002629">
    <property type="entry name" value="Met_Synth_C/arc"/>
</dbReference>
<feature type="binding site" evidence="14">
    <location>
        <position position="739"/>
    </location>
    <ligand>
        <name>Zn(2+)</name>
        <dbReference type="ChEBI" id="CHEBI:29105"/>
        <label>1</label>
        <note>catalytic</note>
    </ligand>
</feature>
<feature type="domain" description="Cobalamin-independent methionine synthase MetE N-terminal" evidence="17">
    <location>
        <begin position="6"/>
        <end position="319"/>
    </location>
</feature>
<evidence type="ECO:0000256" key="6">
    <source>
        <dbReference type="ARBA" id="ARBA00022605"/>
    </source>
</evidence>
<dbReference type="InterPro" id="IPR038071">
    <property type="entry name" value="UROD/MetE-like_sf"/>
</dbReference>
<evidence type="ECO:0000256" key="3">
    <source>
        <dbReference type="ARBA" id="ARBA00009553"/>
    </source>
</evidence>
<evidence type="ECO:0000256" key="1">
    <source>
        <dbReference type="ARBA" id="ARBA00002777"/>
    </source>
</evidence>
<dbReference type="GO" id="GO:0003871">
    <property type="term" value="F:5-methyltetrahydropteroyltriglutamate-homocysteine S-methyltransferase activity"/>
    <property type="evidence" value="ECO:0007669"/>
    <property type="project" value="UniProtKB-EC"/>
</dbReference>